<dbReference type="EMBL" id="JACIDX010000002">
    <property type="protein sequence ID" value="MBB3953929.1"/>
    <property type="molecule type" value="Genomic_DNA"/>
</dbReference>
<dbReference type="AlphaFoldDB" id="A0A7W6CFU4"/>
<dbReference type="RefSeq" id="WP_183622963.1">
    <property type="nucleotide sequence ID" value="NZ_JACIDX010000002.1"/>
</dbReference>
<feature type="transmembrane region" description="Helical" evidence="2">
    <location>
        <begin position="334"/>
        <end position="357"/>
    </location>
</feature>
<keyword evidence="4" id="KW-1185">Reference proteome</keyword>
<evidence type="ECO:0000256" key="1">
    <source>
        <dbReference type="ARBA" id="ARBA00009617"/>
    </source>
</evidence>
<feature type="transmembrane region" description="Helical" evidence="2">
    <location>
        <begin position="151"/>
        <end position="172"/>
    </location>
</feature>
<keyword evidence="2" id="KW-0472">Membrane</keyword>
<keyword evidence="2" id="KW-1133">Transmembrane helix</keyword>
<feature type="transmembrane region" description="Helical" evidence="2">
    <location>
        <begin position="244"/>
        <end position="269"/>
    </location>
</feature>
<keyword evidence="2" id="KW-0812">Transmembrane</keyword>
<dbReference type="Pfam" id="PF13347">
    <property type="entry name" value="MFS_2"/>
    <property type="match status" value="1"/>
</dbReference>
<dbReference type="CDD" id="cd17332">
    <property type="entry name" value="MFS_MelB_like"/>
    <property type="match status" value="1"/>
</dbReference>
<comment type="caution">
    <text evidence="3">The sequence shown here is derived from an EMBL/GenBank/DDBJ whole genome shotgun (WGS) entry which is preliminary data.</text>
</comment>
<name>A0A7W6CFU4_9SPHN</name>
<dbReference type="Gene3D" id="1.20.1250.20">
    <property type="entry name" value="MFS general substrate transporter like domains"/>
    <property type="match status" value="1"/>
</dbReference>
<gene>
    <name evidence="3" type="ORF">GGR38_000856</name>
</gene>
<dbReference type="GO" id="GO:0008643">
    <property type="term" value="P:carbohydrate transport"/>
    <property type="evidence" value="ECO:0007669"/>
    <property type="project" value="InterPro"/>
</dbReference>
<feature type="transmembrane region" description="Helical" evidence="2">
    <location>
        <begin position="275"/>
        <end position="299"/>
    </location>
</feature>
<reference evidence="3 4" key="1">
    <citation type="submission" date="2020-08" db="EMBL/GenBank/DDBJ databases">
        <title>Genomic Encyclopedia of Type Strains, Phase IV (KMG-IV): sequencing the most valuable type-strain genomes for metagenomic binning, comparative biology and taxonomic classification.</title>
        <authorList>
            <person name="Goeker M."/>
        </authorList>
    </citation>
    <scope>NUCLEOTIDE SEQUENCE [LARGE SCALE GENOMIC DNA]</scope>
    <source>
        <strain evidence="3 4">DSM 27057</strain>
    </source>
</reference>
<proteinExistence type="inferred from homology"/>
<feature type="transmembrane region" description="Helical" evidence="2">
    <location>
        <begin position="306"/>
        <end position="328"/>
    </location>
</feature>
<dbReference type="Proteomes" id="UP000548867">
    <property type="component" value="Unassembled WGS sequence"/>
</dbReference>
<dbReference type="InterPro" id="IPR036259">
    <property type="entry name" value="MFS_trans_sf"/>
</dbReference>
<dbReference type="InterPro" id="IPR039672">
    <property type="entry name" value="MFS_2"/>
</dbReference>
<evidence type="ECO:0000256" key="2">
    <source>
        <dbReference type="SAM" id="Phobius"/>
    </source>
</evidence>
<comment type="similarity">
    <text evidence="1">Belongs to the sodium:galactoside symporter (TC 2.A.2) family.</text>
</comment>
<dbReference type="GO" id="GO:0015293">
    <property type="term" value="F:symporter activity"/>
    <property type="evidence" value="ECO:0007669"/>
    <property type="project" value="InterPro"/>
</dbReference>
<organism evidence="3 4">
    <name type="scientific">Novosphingobium sediminicola</name>
    <dbReference type="NCBI Taxonomy" id="563162"/>
    <lineage>
        <taxon>Bacteria</taxon>
        <taxon>Pseudomonadati</taxon>
        <taxon>Pseudomonadota</taxon>
        <taxon>Alphaproteobacteria</taxon>
        <taxon>Sphingomonadales</taxon>
        <taxon>Sphingomonadaceae</taxon>
        <taxon>Novosphingobium</taxon>
    </lineage>
</organism>
<protein>
    <submittedName>
        <fullName evidence="3">Oligogalacturonide transporter</fullName>
    </submittedName>
</protein>
<feature type="transmembrane region" description="Helical" evidence="2">
    <location>
        <begin position="419"/>
        <end position="442"/>
    </location>
</feature>
<feature type="transmembrane region" description="Helical" evidence="2">
    <location>
        <begin position="184"/>
        <end position="205"/>
    </location>
</feature>
<feature type="transmembrane region" description="Helical" evidence="2">
    <location>
        <begin position="377"/>
        <end position="399"/>
    </location>
</feature>
<evidence type="ECO:0000313" key="4">
    <source>
        <dbReference type="Proteomes" id="UP000548867"/>
    </source>
</evidence>
<feature type="transmembrane region" description="Helical" evidence="2">
    <location>
        <begin position="90"/>
        <end position="107"/>
    </location>
</feature>
<sequence>MRASSHTRPVRLINFIAYGSNDVLGAGSMAILAGWVLFFYTRFCGLTPAQATIIFGVARVIDAFLSPIIGNLSDHFDRTRIGQRLGRRRVFILAAIPLLPSFALIWVPGQNFLYYLLTYVLFEMVYAVEIIPYETLASEMSPDYATRAKFAGARIIFGQSAAIMAGYMPLWLIGWLGRDSADTFLWMGCIFAVLFMLTAGFLYAFSWERQRPVPQEPATGGNPIRTLYRELFATLRVRAFRMHLGMYLGGYISQDIFNAAFIFFVVFALGGTVSLASMLMGSLYFSQLIAVIAAIQFTLRSTPALVYRYGAVLFAGGLALLLGAWWFGIGGGALFVWGAVALAGLGRGTLNYVPWAVYNYMPDVDEIMTGQRREGSFAGVMTFVRKATQAVAVGSVGLVMQYSGFDPKASIQTAHATQALVAIFACGTVTILLAGFVISLRFRLNQRTHAMLMAEIEHLRAGHDQPISPASKIVVEDLTGVAYHRLWGRA</sequence>
<dbReference type="SUPFAM" id="SSF103473">
    <property type="entry name" value="MFS general substrate transporter"/>
    <property type="match status" value="1"/>
</dbReference>
<evidence type="ECO:0000313" key="3">
    <source>
        <dbReference type="EMBL" id="MBB3953929.1"/>
    </source>
</evidence>
<feature type="transmembrane region" description="Helical" evidence="2">
    <location>
        <begin position="49"/>
        <end position="69"/>
    </location>
</feature>
<dbReference type="GO" id="GO:0005886">
    <property type="term" value="C:plasma membrane"/>
    <property type="evidence" value="ECO:0007669"/>
    <property type="project" value="TreeGrafter"/>
</dbReference>
<feature type="transmembrane region" description="Helical" evidence="2">
    <location>
        <begin position="12"/>
        <end position="37"/>
    </location>
</feature>
<feature type="transmembrane region" description="Helical" evidence="2">
    <location>
        <begin position="113"/>
        <end position="131"/>
    </location>
</feature>
<dbReference type="PANTHER" id="PTHR11328">
    <property type="entry name" value="MAJOR FACILITATOR SUPERFAMILY DOMAIN-CONTAINING PROTEIN"/>
    <property type="match status" value="1"/>
</dbReference>
<dbReference type="PANTHER" id="PTHR11328:SF24">
    <property type="entry name" value="MAJOR FACILITATOR SUPERFAMILY (MFS) PROFILE DOMAIN-CONTAINING PROTEIN"/>
    <property type="match status" value="1"/>
</dbReference>
<accession>A0A7W6CFU4</accession>